<dbReference type="EMBL" id="PEZD01000024">
    <property type="protein sequence ID" value="PIS17351.1"/>
    <property type="molecule type" value="Genomic_DNA"/>
</dbReference>
<sequence length="41" mass="4617">QAREEMIQKSKQMGAPVVDIGGEFIVGFDKEKIVKLLNIQE</sequence>
<protein>
    <submittedName>
        <fullName evidence="1">NrdH-redoxin</fullName>
    </submittedName>
</protein>
<dbReference type="Gene3D" id="3.40.30.10">
    <property type="entry name" value="Glutaredoxin"/>
    <property type="match status" value="1"/>
</dbReference>
<evidence type="ECO:0000313" key="2">
    <source>
        <dbReference type="Proteomes" id="UP000229675"/>
    </source>
</evidence>
<accession>A0A2H0WXP0</accession>
<feature type="non-terminal residue" evidence="1">
    <location>
        <position position="1"/>
    </location>
</feature>
<gene>
    <name evidence="1" type="ORF">COT59_01070</name>
</gene>
<dbReference type="AlphaFoldDB" id="A0A2H0WXP0"/>
<organism evidence="1 2">
    <name type="scientific">Candidatus Nealsonbacteria bacterium CG09_land_8_20_14_0_10_42_14</name>
    <dbReference type="NCBI Taxonomy" id="1974707"/>
    <lineage>
        <taxon>Bacteria</taxon>
        <taxon>Candidatus Nealsoniibacteriota</taxon>
    </lineage>
</organism>
<name>A0A2H0WXP0_9BACT</name>
<proteinExistence type="predicted"/>
<evidence type="ECO:0000313" key="1">
    <source>
        <dbReference type="EMBL" id="PIS17351.1"/>
    </source>
</evidence>
<dbReference type="Proteomes" id="UP000229675">
    <property type="component" value="Unassembled WGS sequence"/>
</dbReference>
<reference evidence="2" key="1">
    <citation type="submission" date="2017-09" db="EMBL/GenBank/DDBJ databases">
        <title>Depth-based differentiation of microbial function through sediment-hosted aquifers and enrichment of novel symbionts in the deep terrestrial subsurface.</title>
        <authorList>
            <person name="Probst A.J."/>
            <person name="Ladd B."/>
            <person name="Jarett J.K."/>
            <person name="Geller-Mcgrath D.E."/>
            <person name="Sieber C.M.K."/>
            <person name="Emerson J.B."/>
            <person name="Anantharaman K."/>
            <person name="Thomas B.C."/>
            <person name="Malmstrom R."/>
            <person name="Stieglmeier M."/>
            <person name="Klingl A."/>
            <person name="Woyke T."/>
            <person name="Ryan C.M."/>
            <person name="Banfield J.F."/>
        </authorList>
    </citation>
    <scope>NUCLEOTIDE SEQUENCE [LARGE SCALE GENOMIC DNA]</scope>
</reference>
<comment type="caution">
    <text evidence="1">The sequence shown here is derived from an EMBL/GenBank/DDBJ whole genome shotgun (WGS) entry which is preliminary data.</text>
</comment>